<proteinExistence type="predicted"/>
<keyword evidence="2" id="KW-1185">Reference proteome</keyword>
<evidence type="ECO:0000313" key="1">
    <source>
        <dbReference type="EMBL" id="MFD2112721.1"/>
    </source>
</evidence>
<gene>
    <name evidence="1" type="ORF">ACFSJC_12810</name>
</gene>
<protein>
    <submittedName>
        <fullName evidence="1">Chloramphenicol acetyltransferase</fullName>
    </submittedName>
</protein>
<evidence type="ECO:0000313" key="2">
    <source>
        <dbReference type="Proteomes" id="UP001597337"/>
    </source>
</evidence>
<dbReference type="EMBL" id="JBHUHX010000036">
    <property type="protein sequence ID" value="MFD2112721.1"/>
    <property type="molecule type" value="Genomic_DNA"/>
</dbReference>
<sequence>MKGFPQVGYLKNFISSENIVVGDYTYYDDPEGPARFESNVLYHFPFIGDKLLIGKFCAIAKDVKFIVRSRVKTTAFRRSDLSLKPFA</sequence>
<name>A0ABW4YBI6_9GAMM</name>
<dbReference type="Proteomes" id="UP001597337">
    <property type="component" value="Unassembled WGS sequence"/>
</dbReference>
<organism evidence="1 2">
    <name type="scientific">Thiorhodococcus fuscus</name>
    <dbReference type="NCBI Taxonomy" id="527200"/>
    <lineage>
        <taxon>Bacteria</taxon>
        <taxon>Pseudomonadati</taxon>
        <taxon>Pseudomonadota</taxon>
        <taxon>Gammaproteobacteria</taxon>
        <taxon>Chromatiales</taxon>
        <taxon>Chromatiaceae</taxon>
        <taxon>Thiorhodococcus</taxon>
    </lineage>
</organism>
<comment type="caution">
    <text evidence="1">The sequence shown here is derived from an EMBL/GenBank/DDBJ whole genome shotgun (WGS) entry which is preliminary data.</text>
</comment>
<feature type="non-terminal residue" evidence="1">
    <location>
        <position position="87"/>
    </location>
</feature>
<dbReference type="Gene3D" id="2.160.10.10">
    <property type="entry name" value="Hexapeptide repeat proteins"/>
    <property type="match status" value="1"/>
</dbReference>
<reference evidence="2" key="1">
    <citation type="journal article" date="2019" name="Int. J. Syst. Evol. Microbiol.">
        <title>The Global Catalogue of Microorganisms (GCM) 10K type strain sequencing project: providing services to taxonomists for standard genome sequencing and annotation.</title>
        <authorList>
            <consortium name="The Broad Institute Genomics Platform"/>
            <consortium name="The Broad Institute Genome Sequencing Center for Infectious Disease"/>
            <person name="Wu L."/>
            <person name="Ma J."/>
        </authorList>
    </citation>
    <scope>NUCLEOTIDE SEQUENCE [LARGE SCALE GENOMIC DNA]</scope>
    <source>
        <strain evidence="2">KACC 12597</strain>
    </source>
</reference>
<accession>A0ABW4YBI6</accession>